<sequence>MNVFKPIPFFSGAMSQSLLASWKSKKDRSHSFLKDSEWKLIQTGKGVSLLASLHTQKNAKGILILLHGWEGSIGSSYIVRTGEFFYRQGYSIYRLNLRDHGDTHHLNEGLFNGSLLEETYEGVLKLASLNSSKLPVYLAGFSLGGNFVIRIAQKHSLSKRTEQIPLLKHSFAVSPALDPMAATIKMDKHSLLRKYFLKSWIRSLKKKESLFPYLYRFGGLSEFKTVMDLTKEMVLKHSEFKTVEEYFLTYTLQKDFFKKIKTPITILTSEDDPVIPVRDFNEIPSNPYVETIVESRGGHCGFIEDTSRNAFYWKIMKLKMR</sequence>
<evidence type="ECO:0000256" key="1">
    <source>
        <dbReference type="ARBA" id="ARBA00010884"/>
    </source>
</evidence>
<evidence type="ECO:0000259" key="3">
    <source>
        <dbReference type="Pfam" id="PF12146"/>
    </source>
</evidence>
<accession>A0A4R9M2Y2</accession>
<proteinExistence type="inferred from homology"/>
<organism evidence="4 5">
    <name type="scientific">Leptospira idonii</name>
    <dbReference type="NCBI Taxonomy" id="1193500"/>
    <lineage>
        <taxon>Bacteria</taxon>
        <taxon>Pseudomonadati</taxon>
        <taxon>Spirochaetota</taxon>
        <taxon>Spirochaetia</taxon>
        <taxon>Leptospirales</taxon>
        <taxon>Leptospiraceae</taxon>
        <taxon>Leptospira</taxon>
    </lineage>
</organism>
<reference evidence="4" key="1">
    <citation type="journal article" date="2019" name="PLoS Negl. Trop. Dis.">
        <title>Revisiting the worldwide diversity of Leptospira species in the environment.</title>
        <authorList>
            <person name="Vincent A.T."/>
            <person name="Schiettekatte O."/>
            <person name="Bourhy P."/>
            <person name="Veyrier F.J."/>
            <person name="Picardeau M."/>
        </authorList>
    </citation>
    <scope>NUCLEOTIDE SEQUENCE [LARGE SCALE GENOMIC DNA]</scope>
    <source>
        <strain evidence="4">201300427</strain>
    </source>
</reference>
<dbReference type="Gene3D" id="3.40.50.1820">
    <property type="entry name" value="alpha/beta hydrolase"/>
    <property type="match status" value="1"/>
</dbReference>
<keyword evidence="5" id="KW-1185">Reference proteome</keyword>
<dbReference type="Pfam" id="PF12146">
    <property type="entry name" value="Hydrolase_4"/>
    <property type="match status" value="1"/>
</dbReference>
<comment type="caution">
    <text evidence="4">The sequence shown here is derived from an EMBL/GenBank/DDBJ whole genome shotgun (WGS) entry which is preliminary data.</text>
</comment>
<dbReference type="PIRSF" id="PIRSF005211">
    <property type="entry name" value="Ab_hydro_YheT"/>
    <property type="match status" value="1"/>
</dbReference>
<dbReference type="InterPro" id="IPR012020">
    <property type="entry name" value="ABHD4"/>
</dbReference>
<dbReference type="OrthoDB" id="332676at2"/>
<gene>
    <name evidence="4" type="ORF">EHS15_04785</name>
</gene>
<dbReference type="GO" id="GO:0047372">
    <property type="term" value="F:monoacylglycerol lipase activity"/>
    <property type="evidence" value="ECO:0007669"/>
    <property type="project" value="TreeGrafter"/>
</dbReference>
<keyword evidence="4" id="KW-0378">Hydrolase</keyword>
<name>A0A4R9M2Y2_9LEPT</name>
<dbReference type="PANTHER" id="PTHR10794:SF63">
    <property type="entry name" value="ALPHA_BETA HYDROLASE 1, ISOFORM A"/>
    <property type="match status" value="1"/>
</dbReference>
<dbReference type="AlphaFoldDB" id="A0A4R9M2Y2"/>
<comment type="similarity">
    <text evidence="1">Belongs to the AB hydrolase superfamily. AB hydrolase 4 family.</text>
</comment>
<feature type="active site" description="Charge relay system" evidence="2">
    <location>
        <position position="142"/>
    </location>
</feature>
<dbReference type="Proteomes" id="UP000298058">
    <property type="component" value="Unassembled WGS sequence"/>
</dbReference>
<dbReference type="InterPro" id="IPR029058">
    <property type="entry name" value="AB_hydrolase_fold"/>
</dbReference>
<dbReference type="GO" id="GO:0034338">
    <property type="term" value="F:short-chain carboxylesterase activity"/>
    <property type="evidence" value="ECO:0007669"/>
    <property type="project" value="TreeGrafter"/>
</dbReference>
<dbReference type="InterPro" id="IPR022742">
    <property type="entry name" value="Hydrolase_4"/>
</dbReference>
<feature type="domain" description="Serine aminopeptidase S33" evidence="3">
    <location>
        <begin position="58"/>
        <end position="278"/>
    </location>
</feature>
<feature type="active site" description="Charge relay system" evidence="2">
    <location>
        <position position="299"/>
    </location>
</feature>
<dbReference type="SUPFAM" id="SSF53474">
    <property type="entry name" value="alpha/beta-Hydrolases"/>
    <property type="match status" value="1"/>
</dbReference>
<dbReference type="InterPro" id="IPR050960">
    <property type="entry name" value="AB_hydrolase_4_sf"/>
</dbReference>
<evidence type="ECO:0000313" key="4">
    <source>
        <dbReference type="EMBL" id="TGN20255.1"/>
    </source>
</evidence>
<protein>
    <submittedName>
        <fullName evidence="4">Alpha/beta fold hydrolase</fullName>
    </submittedName>
</protein>
<feature type="active site" description="Charge relay system" evidence="2">
    <location>
        <position position="272"/>
    </location>
</feature>
<dbReference type="PANTHER" id="PTHR10794">
    <property type="entry name" value="ABHYDROLASE DOMAIN-CONTAINING PROTEIN"/>
    <property type="match status" value="1"/>
</dbReference>
<evidence type="ECO:0000256" key="2">
    <source>
        <dbReference type="PIRSR" id="PIRSR005211-1"/>
    </source>
</evidence>
<dbReference type="EMBL" id="RQHW01000015">
    <property type="protein sequence ID" value="TGN20255.1"/>
    <property type="molecule type" value="Genomic_DNA"/>
</dbReference>
<evidence type="ECO:0000313" key="5">
    <source>
        <dbReference type="Proteomes" id="UP000298058"/>
    </source>
</evidence>